<dbReference type="OrthoDB" id="390365at2"/>
<evidence type="ECO:0008006" key="3">
    <source>
        <dbReference type="Google" id="ProtNLM"/>
    </source>
</evidence>
<evidence type="ECO:0000313" key="2">
    <source>
        <dbReference type="Proteomes" id="UP000062963"/>
    </source>
</evidence>
<sequence length="1252" mass="132972">MKKLLSILSAVSLTVTGASSIVACKKPEKTKDINKQTNKQNLSKLITTPNLGDITMASATPTTDELETAIKAKNTNYQNGDVTFSEIKATEATVTGATNKYTGTVKLSYTKKVVLSPLNSFITETDLGDITMASATPTTDELETAIKAKNTNYQNGDVTFSEIKATEATVTGVTNKYTGTVKLSYTKKVVLSPLNSFITETDLGDITMASATPTTDELETAIKAKNTNYQNGDVTFSEIKATEATVTGATNKYTGTVKLSYTKKVVLSPLNSFITETDLGDITMASATPTTDELETAIKAKNTNYQNGDVTFSEIKATEATVTGATNKYTGTVKLSYTKKVVLSPLNSFITETDLGDITMASATPTTDELETAIKAKNTNYQNGDVTFSEIKATEATLTGATNKYTGTVKLSYTKKVVLSPLNSVITTPDLGDITMASATPTTDEIETAIKAKNTNYQNGDVTFSEIKATEATVTGATNKYTGTVKLSYTKKVVLSPLNSVITTPDLGDITMASATPTTDELETAIKAKNTNYQNGDVTFSEIKATEATVTGATNKYTGTVKLSYTKKVVLSPLNSVITTPDLGDITMASATPTTDELETAIKAKNTNYQNGDVTFSEIKATEATVTGVTNKYTGTVKLSYTKKVVLSPLNSFITETDLGDITMASATPTTDELETAIKAKNTNYQNGDVTFSEIKATEATVTGATNKYTGTVKLSYTKKVVLSPLNSVITTPDLGDITMASATPTTDELETAIKAKNTNYQNGDVTFTEIKVTEATVTGATNKYTGTVKLSYTKKVVLSPLNSVITTPDLGDITMASATPTTDELETAIKAKNTNYQNGDVTFSEIKATEATVTGATNKYTGTVKLSYTKKVVLSPLNSVITTPDLGDITMASATPTTDELETAIKAKNTNYQNGDVTFSEIKATEATLTGATNKYTGTVKLSYTKKVVLSPLNSVITTPDLGDITMASATPTTDELETAIKAKNTKYQNGDVTFTEIKVTEATVTGATNKYTGTVKLSYTKKVVLSPLNSVITTPDLGDITMASATPTTDELETAIKAKNTNYQNGDVTFTEIKVTEATVTGATNKYTGTVKLSYTKKVVLSPLNSVITTPDLGDITMASATPTTDELETAIKAKNTNYQNGDVTFTEIKVTEATVTGATNKYTGTVKLSYTKKVVLSPLNSVITTPDLGDITMASATPTTDELETAIKAKNTKYQNGDVTFSEIKATEATVTGATNKYTGTVKLSYTKS</sequence>
<keyword evidence="2" id="KW-1185">Reference proteome</keyword>
<dbReference type="Proteomes" id="UP000062963">
    <property type="component" value="Plasmid pSKU205"/>
</dbReference>
<dbReference type="EMBL" id="CP012424">
    <property type="protein sequence ID" value="ALA98591.1"/>
    <property type="molecule type" value="Genomic_DNA"/>
</dbReference>
<proteinExistence type="predicted"/>
<dbReference type="RefSeq" id="WP_053391604.1">
    <property type="nucleotide sequence ID" value="NZ_CP012424.1"/>
</dbReference>
<name>A0A0K2JJZ5_SPIKU</name>
<protein>
    <recommendedName>
        <fullName evidence="3">Lipoprotein</fullName>
    </recommendedName>
</protein>
<dbReference type="NCBIfam" id="NF038029">
    <property type="entry name" value="LP_plasma"/>
    <property type="match status" value="1"/>
</dbReference>
<geneLocation type="plasmid" evidence="1 2">
    <name>pSKU205</name>
</geneLocation>
<dbReference type="KEGG" id="skn:SKUN_001740"/>
<dbReference type="InterPro" id="IPR054816">
    <property type="entry name" value="Lipoprotein_mollicutes-type_CS"/>
</dbReference>
<keyword evidence="1" id="KW-0614">Plasmid</keyword>
<evidence type="ECO:0000313" key="1">
    <source>
        <dbReference type="EMBL" id="ALA98591.1"/>
    </source>
</evidence>
<dbReference type="PROSITE" id="PS51257">
    <property type="entry name" value="PROKAR_LIPOPROTEIN"/>
    <property type="match status" value="1"/>
</dbReference>
<dbReference type="PATRIC" id="fig|273035.7.peg.2119"/>
<accession>A0A0K2JJZ5</accession>
<reference evidence="1 2" key="1">
    <citation type="journal article" date="2015" name="Genome Announc.">
        <title>Complete Genome Sequence of Spiroplasma kunkelii Strain CR2-3x, Causal Agent of Corn Stunt Disease in Zea mays L.</title>
        <authorList>
            <person name="Davis R.E."/>
            <person name="Shao J."/>
            <person name="Dally E.L."/>
            <person name="Zhao Y."/>
            <person name="Gasparich G.E."/>
            <person name="Gaynor B.J."/>
            <person name="Athey J.C."/>
            <person name="Harrison N.A."/>
            <person name="Donofrio N."/>
        </authorList>
    </citation>
    <scope>NUCLEOTIDE SEQUENCE [LARGE SCALE GENOMIC DNA]</scope>
    <source>
        <strain evidence="1 2">CR2-3x</strain>
        <plasmid evidence="1">pSKU205</plasmid>
    </source>
</reference>
<gene>
    <name evidence="1" type="ORF">SKUN_001740</name>
</gene>
<dbReference type="AlphaFoldDB" id="A0A0K2JJZ5"/>
<organism evidence="1 2">
    <name type="scientific">Spiroplasma kunkelii CR2-3x</name>
    <dbReference type="NCBI Taxonomy" id="273035"/>
    <lineage>
        <taxon>Bacteria</taxon>
        <taxon>Bacillati</taxon>
        <taxon>Mycoplasmatota</taxon>
        <taxon>Mollicutes</taxon>
        <taxon>Entomoplasmatales</taxon>
        <taxon>Spiroplasmataceae</taxon>
        <taxon>Spiroplasma</taxon>
    </lineage>
</organism>